<dbReference type="Proteomes" id="UP000067626">
    <property type="component" value="Chromosome"/>
</dbReference>
<dbReference type="InterPro" id="IPR045865">
    <property type="entry name" value="ACT-like_dom_sf"/>
</dbReference>
<gene>
    <name evidence="7" type="primary">nadE</name>
    <name evidence="7" type="ORF">CMC5_048800</name>
</gene>
<dbReference type="Pfam" id="PF08753">
    <property type="entry name" value="NikR_C"/>
    <property type="match status" value="1"/>
</dbReference>
<evidence type="ECO:0000313" key="7">
    <source>
        <dbReference type="EMBL" id="AKT40724.1"/>
    </source>
</evidence>
<accession>A0A0K1EIP2</accession>
<dbReference type="GO" id="GO:0006355">
    <property type="term" value="P:regulation of DNA-templated transcription"/>
    <property type="evidence" value="ECO:0007669"/>
    <property type="project" value="InterPro"/>
</dbReference>
<keyword evidence="3" id="KW-0238">DNA-binding</keyword>
<protein>
    <submittedName>
        <fullName evidence="7">NAD+ synthetase</fullName>
    </submittedName>
</protein>
<comment type="similarity">
    <text evidence="1">Belongs to the transcriptional regulatory CopG/NikR family.</text>
</comment>
<dbReference type="OrthoDB" id="9806294at2"/>
<dbReference type="Gene3D" id="3.30.70.1150">
    <property type="entry name" value="ACT-like. Chain A, domain 2"/>
    <property type="match status" value="1"/>
</dbReference>
<dbReference type="EMBL" id="CP012159">
    <property type="protein sequence ID" value="AKT40724.1"/>
    <property type="molecule type" value="Genomic_DNA"/>
</dbReference>
<dbReference type="AlphaFoldDB" id="A0A0K1EIP2"/>
<name>A0A0K1EIP2_CHOCO</name>
<feature type="domain" description="Transcription factor NikR nickel binding C-terminal" evidence="6">
    <location>
        <begin position="55"/>
        <end position="130"/>
    </location>
</feature>
<evidence type="ECO:0000256" key="4">
    <source>
        <dbReference type="ARBA" id="ARBA00023163"/>
    </source>
</evidence>
<dbReference type="RefSeq" id="WP_050432616.1">
    <property type="nucleotide sequence ID" value="NZ_CP012159.1"/>
</dbReference>
<evidence type="ECO:0000256" key="1">
    <source>
        <dbReference type="ARBA" id="ARBA00008478"/>
    </source>
</evidence>
<organism evidence="7 8">
    <name type="scientific">Chondromyces crocatus</name>
    <dbReference type="NCBI Taxonomy" id="52"/>
    <lineage>
        <taxon>Bacteria</taxon>
        <taxon>Pseudomonadati</taxon>
        <taxon>Myxococcota</taxon>
        <taxon>Polyangia</taxon>
        <taxon>Polyangiales</taxon>
        <taxon>Polyangiaceae</taxon>
        <taxon>Chondromyces</taxon>
    </lineage>
</organism>
<dbReference type="InterPro" id="IPR002145">
    <property type="entry name" value="CopG"/>
</dbReference>
<dbReference type="InterPro" id="IPR010985">
    <property type="entry name" value="Ribbon_hlx_hlx"/>
</dbReference>
<feature type="domain" description="Ribbon-helix-helix protein CopG" evidence="5">
    <location>
        <begin position="5"/>
        <end position="45"/>
    </location>
</feature>
<dbReference type="STRING" id="52.CMC5_048800"/>
<sequence>MSDLVRFGVAMDRSLLGDFDRRIAGRGYENRSEALRDLIRADLTRAAFEGGARVAATLTLVSTPSARENGGRLAEIERENASLIVASLVVPLDRERTMQVTALRGRASDLAAMAGQIGGLKGVLSCELSVAAPLPEPA</sequence>
<dbReference type="InterPro" id="IPR014864">
    <property type="entry name" value="TF_NikR_Ni-bd_C"/>
</dbReference>
<dbReference type="CDD" id="cd22231">
    <property type="entry name" value="RHH_NikR_HicB-like"/>
    <property type="match status" value="1"/>
</dbReference>
<evidence type="ECO:0000256" key="3">
    <source>
        <dbReference type="ARBA" id="ARBA00023125"/>
    </source>
</evidence>
<proteinExistence type="inferred from homology"/>
<dbReference type="PANTHER" id="PTHR34719">
    <property type="entry name" value="NICKEL-RESPONSIVE REGULATOR"/>
    <property type="match status" value="1"/>
</dbReference>
<dbReference type="InterPro" id="IPR013321">
    <property type="entry name" value="Arc_rbn_hlx_hlx"/>
</dbReference>
<dbReference type="InterPro" id="IPR050192">
    <property type="entry name" value="CopG/NikR_regulator"/>
</dbReference>
<keyword evidence="8" id="KW-1185">Reference proteome</keyword>
<dbReference type="KEGG" id="ccro:CMC5_048800"/>
<evidence type="ECO:0000256" key="2">
    <source>
        <dbReference type="ARBA" id="ARBA00023015"/>
    </source>
</evidence>
<dbReference type="Gene3D" id="1.10.1220.10">
    <property type="entry name" value="Met repressor-like"/>
    <property type="match status" value="1"/>
</dbReference>
<dbReference type="SUPFAM" id="SSF55021">
    <property type="entry name" value="ACT-like"/>
    <property type="match status" value="1"/>
</dbReference>
<dbReference type="PANTHER" id="PTHR34719:SF2">
    <property type="entry name" value="NICKEL-RESPONSIVE REGULATOR"/>
    <property type="match status" value="1"/>
</dbReference>
<reference evidence="7 8" key="1">
    <citation type="submission" date="2015-07" db="EMBL/GenBank/DDBJ databases">
        <title>Genome analysis of myxobacterium Chondromyces crocatus Cm c5 reveals a high potential for natural compound synthesis and the genetic basis for the loss of fruiting body formation.</title>
        <authorList>
            <person name="Zaburannyi N."/>
            <person name="Bunk B."/>
            <person name="Maier J."/>
            <person name="Overmann J."/>
            <person name="Mueller R."/>
        </authorList>
    </citation>
    <scope>NUCLEOTIDE SEQUENCE [LARGE SCALE GENOMIC DNA]</scope>
    <source>
        <strain evidence="7 8">Cm c5</strain>
    </source>
</reference>
<dbReference type="GO" id="GO:0003677">
    <property type="term" value="F:DNA binding"/>
    <property type="evidence" value="ECO:0007669"/>
    <property type="project" value="UniProtKB-KW"/>
</dbReference>
<evidence type="ECO:0000259" key="5">
    <source>
        <dbReference type="Pfam" id="PF01402"/>
    </source>
</evidence>
<keyword evidence="4" id="KW-0804">Transcription</keyword>
<keyword evidence="2" id="KW-0805">Transcription regulation</keyword>
<dbReference type="PATRIC" id="fig|52.7.peg.5393"/>
<dbReference type="InterPro" id="IPR027271">
    <property type="entry name" value="Acetolactate_synth/TF_NikR_C"/>
</dbReference>
<evidence type="ECO:0000313" key="8">
    <source>
        <dbReference type="Proteomes" id="UP000067626"/>
    </source>
</evidence>
<dbReference type="SUPFAM" id="SSF47598">
    <property type="entry name" value="Ribbon-helix-helix"/>
    <property type="match status" value="1"/>
</dbReference>
<evidence type="ECO:0000259" key="6">
    <source>
        <dbReference type="Pfam" id="PF08753"/>
    </source>
</evidence>
<dbReference type="Pfam" id="PF01402">
    <property type="entry name" value="RHH_1"/>
    <property type="match status" value="1"/>
</dbReference>